<dbReference type="SUPFAM" id="SSF50952">
    <property type="entry name" value="Soluble quinoprotein glucose dehydrogenase"/>
    <property type="match status" value="1"/>
</dbReference>
<reference evidence="2 3" key="1">
    <citation type="submission" date="2014-07" db="EMBL/GenBank/DDBJ databases">
        <title>Draft genome of Clostridium sulfidigenes 113A isolated from sediments associated with methane hydrate from Krishna Godavari basin.</title>
        <authorList>
            <person name="Honkalas V.S."/>
            <person name="Dabir A.P."/>
            <person name="Arora P."/>
            <person name="Dhakephalkar P.K."/>
        </authorList>
    </citation>
    <scope>NUCLEOTIDE SEQUENCE [LARGE SCALE GENOMIC DNA]</scope>
    <source>
        <strain evidence="2 3">113A</strain>
    </source>
</reference>
<dbReference type="Proteomes" id="UP000028542">
    <property type="component" value="Unassembled WGS sequence"/>
</dbReference>
<evidence type="ECO:0000259" key="1">
    <source>
        <dbReference type="Pfam" id="PF07995"/>
    </source>
</evidence>
<accession>A0A084JFK3</accession>
<dbReference type="AlphaFoldDB" id="A0A084JFK3"/>
<dbReference type="InterPro" id="IPR012938">
    <property type="entry name" value="Glc/Sorbosone_DH"/>
</dbReference>
<feature type="domain" description="Glucose/Sorbosone dehydrogenase" evidence="1">
    <location>
        <begin position="45"/>
        <end position="350"/>
    </location>
</feature>
<dbReference type="PANTHER" id="PTHR19328">
    <property type="entry name" value="HEDGEHOG-INTERACTING PROTEIN"/>
    <property type="match status" value="1"/>
</dbReference>
<dbReference type="PANTHER" id="PTHR19328:SF13">
    <property type="entry name" value="HIPL1 PROTEIN"/>
    <property type="match status" value="1"/>
</dbReference>
<dbReference type="Gene3D" id="2.120.10.30">
    <property type="entry name" value="TolB, C-terminal domain"/>
    <property type="match status" value="1"/>
</dbReference>
<evidence type="ECO:0000313" key="2">
    <source>
        <dbReference type="EMBL" id="KEZ87737.1"/>
    </source>
</evidence>
<dbReference type="eggNOG" id="COG2133">
    <property type="taxonomic scope" value="Bacteria"/>
</dbReference>
<keyword evidence="3" id="KW-1185">Reference proteome</keyword>
<organism evidence="2 3">
    <name type="scientific">Clostridium sulfidigenes</name>
    <dbReference type="NCBI Taxonomy" id="318464"/>
    <lineage>
        <taxon>Bacteria</taxon>
        <taxon>Bacillati</taxon>
        <taxon>Bacillota</taxon>
        <taxon>Clostridia</taxon>
        <taxon>Eubacteriales</taxon>
        <taxon>Clostridiaceae</taxon>
        <taxon>Clostridium</taxon>
    </lineage>
</organism>
<evidence type="ECO:0000313" key="3">
    <source>
        <dbReference type="Proteomes" id="UP000028542"/>
    </source>
</evidence>
<dbReference type="InterPro" id="IPR011042">
    <property type="entry name" value="6-blade_b-propeller_TolB-like"/>
</dbReference>
<protein>
    <submittedName>
        <fullName evidence="2">Glucose sorbosone dehydrogenase</fullName>
    </submittedName>
</protein>
<gene>
    <name evidence="2" type="ORF">IO99_04320</name>
</gene>
<sequence>MKRKIYNVLSNMILRGDNPSRVKVKVGISRELPYEVEVIAENLYVPWAIDISNEGKLYFTERSGAVRIIEGGKLLPQPLIRFSAPFVSQGEGGLMGIVLDPNYSQNHYIYVMHSYAEGNQLHNRVVRLIENNNKASIDRVLIDKIPGGRIHNGGRIKIGPDGKLYITTGDAGNSALAQNITSTAGKILRIELDGSIPEDNPNVNSPVYSLGHRNPQGLAWNSRNILYASEHGQTTHDEINIIQPGANYGWPLVQGNEDSKEVIVQKPLIHSEEETWAPSGIAFVEQGPLQGKLLVATLRGEQLLTISLNGKGTKVNSVDSWLKNRYGRLREIIQGKDGAIYLTTSNRDGRGNPNIGDDRIIRIIPIRSSQQK</sequence>
<dbReference type="InterPro" id="IPR011041">
    <property type="entry name" value="Quinoprot_gluc/sorb_DH_b-prop"/>
</dbReference>
<comment type="caution">
    <text evidence="2">The sequence shown here is derived from an EMBL/GenBank/DDBJ whole genome shotgun (WGS) entry which is preliminary data.</text>
</comment>
<dbReference type="EMBL" id="JPMD01000008">
    <property type="protein sequence ID" value="KEZ87737.1"/>
    <property type="molecule type" value="Genomic_DNA"/>
</dbReference>
<dbReference type="RefSeq" id="WP_035130679.1">
    <property type="nucleotide sequence ID" value="NZ_JPMD01000008.1"/>
</dbReference>
<name>A0A084JFK3_9CLOT</name>
<dbReference type="Pfam" id="PF07995">
    <property type="entry name" value="GSDH"/>
    <property type="match status" value="1"/>
</dbReference>
<dbReference type="STRING" id="318464.IO99_04320"/>
<proteinExistence type="predicted"/>